<gene>
    <name evidence="3" type="ORF">POL72_34690</name>
</gene>
<reference evidence="3 4" key="1">
    <citation type="submission" date="2023-01" db="EMBL/GenBank/DDBJ databases">
        <title>Minimal conservation of predation-associated metabolite biosynthetic gene clusters underscores biosynthetic potential of Myxococcota including descriptions for ten novel species: Archangium lansinium sp. nov., Myxococcus landrumus sp. nov., Nannocystis bai.</title>
        <authorList>
            <person name="Ahearne A."/>
            <person name="Stevens C."/>
            <person name="Dowd S."/>
        </authorList>
    </citation>
    <scope>NUCLEOTIDE SEQUENCE [LARGE SCALE GENOMIC DNA]</scope>
    <source>
        <strain evidence="3 4">WIWO2</strain>
    </source>
</reference>
<evidence type="ECO:0000313" key="4">
    <source>
        <dbReference type="Proteomes" id="UP001217485"/>
    </source>
</evidence>
<accession>A0ABT5CCS5</accession>
<comment type="similarity">
    <text evidence="1">Belongs to the AHA1 family.</text>
</comment>
<organism evidence="3 4">
    <name type="scientific">Sorangium atrum</name>
    <dbReference type="NCBI Taxonomy" id="2995308"/>
    <lineage>
        <taxon>Bacteria</taxon>
        <taxon>Pseudomonadati</taxon>
        <taxon>Myxococcota</taxon>
        <taxon>Polyangia</taxon>
        <taxon>Polyangiales</taxon>
        <taxon>Polyangiaceae</taxon>
        <taxon>Sorangium</taxon>
    </lineage>
</organism>
<dbReference type="CDD" id="cd07814">
    <property type="entry name" value="SRPBCC_CalC_Aha1-like"/>
    <property type="match status" value="1"/>
</dbReference>
<dbReference type="Proteomes" id="UP001217485">
    <property type="component" value="Unassembled WGS sequence"/>
</dbReference>
<comment type="caution">
    <text evidence="3">The sequence shown here is derived from an EMBL/GenBank/DDBJ whole genome shotgun (WGS) entry which is preliminary data.</text>
</comment>
<dbReference type="Pfam" id="PF08327">
    <property type="entry name" value="AHSA1"/>
    <property type="match status" value="1"/>
</dbReference>
<name>A0ABT5CCS5_9BACT</name>
<evidence type="ECO:0000313" key="3">
    <source>
        <dbReference type="EMBL" id="MDC0682927.1"/>
    </source>
</evidence>
<proteinExistence type="inferred from homology"/>
<dbReference type="InterPro" id="IPR023393">
    <property type="entry name" value="START-like_dom_sf"/>
</dbReference>
<keyword evidence="4" id="KW-1185">Reference proteome</keyword>
<evidence type="ECO:0000256" key="1">
    <source>
        <dbReference type="ARBA" id="ARBA00006817"/>
    </source>
</evidence>
<feature type="domain" description="Activator of Hsp90 ATPase homologue 1/2-like C-terminal" evidence="2">
    <location>
        <begin position="15"/>
        <end position="131"/>
    </location>
</feature>
<dbReference type="Gene3D" id="3.30.530.20">
    <property type="match status" value="1"/>
</dbReference>
<dbReference type="RefSeq" id="WP_272101077.1">
    <property type="nucleotide sequence ID" value="NZ_JAQNDK010000004.1"/>
</dbReference>
<sequence>MNAPAVIHLEHRYTAPPSAVWRALTDPELHARWWAPGDVKAVVGHRFELDMGPWGKQACEVLAVEAERLFSYRFAIGQLDTIITWRLTPEGAGTLLTLTHEGFNLDSPMGKTAFEGMKPGWPKLLERLGRTL</sequence>
<protein>
    <submittedName>
        <fullName evidence="3">SRPBCC domain-containing protein</fullName>
    </submittedName>
</protein>
<dbReference type="SUPFAM" id="SSF55961">
    <property type="entry name" value="Bet v1-like"/>
    <property type="match status" value="1"/>
</dbReference>
<evidence type="ECO:0000259" key="2">
    <source>
        <dbReference type="Pfam" id="PF08327"/>
    </source>
</evidence>
<dbReference type="EMBL" id="JAQNDK010000004">
    <property type="protein sequence ID" value="MDC0682927.1"/>
    <property type="molecule type" value="Genomic_DNA"/>
</dbReference>
<dbReference type="InterPro" id="IPR013538">
    <property type="entry name" value="ASHA1/2-like_C"/>
</dbReference>